<keyword evidence="7" id="KW-0067">ATP-binding</keyword>
<keyword evidence="11" id="KW-1133">Transmembrane helix</keyword>
<dbReference type="InterPro" id="IPR036097">
    <property type="entry name" value="HisK_dim/P_sf"/>
</dbReference>
<dbReference type="PROSITE" id="PS50109">
    <property type="entry name" value="HIS_KIN"/>
    <property type="match status" value="1"/>
</dbReference>
<dbReference type="Proteomes" id="UP001165427">
    <property type="component" value="Unassembled WGS sequence"/>
</dbReference>
<evidence type="ECO:0000256" key="6">
    <source>
        <dbReference type="ARBA" id="ARBA00022777"/>
    </source>
</evidence>
<feature type="transmembrane region" description="Helical" evidence="11">
    <location>
        <begin position="39"/>
        <end position="57"/>
    </location>
</feature>
<evidence type="ECO:0000256" key="4">
    <source>
        <dbReference type="ARBA" id="ARBA00022679"/>
    </source>
</evidence>
<keyword evidence="15" id="KW-1185">Reference proteome</keyword>
<evidence type="ECO:0000256" key="11">
    <source>
        <dbReference type="SAM" id="Phobius"/>
    </source>
</evidence>
<dbReference type="SUPFAM" id="SSF55874">
    <property type="entry name" value="ATPase domain of HSP90 chaperone/DNA topoisomerase II/histidine kinase"/>
    <property type="match status" value="1"/>
</dbReference>
<dbReference type="InterPro" id="IPR003661">
    <property type="entry name" value="HisK_dim/P_dom"/>
</dbReference>
<evidence type="ECO:0000313" key="15">
    <source>
        <dbReference type="Proteomes" id="UP001165427"/>
    </source>
</evidence>
<dbReference type="PROSITE" id="PS50110">
    <property type="entry name" value="RESPONSE_REGULATORY"/>
    <property type="match status" value="1"/>
</dbReference>
<comment type="caution">
    <text evidence="14">The sequence shown here is derived from an EMBL/GenBank/DDBJ whole genome shotgun (WGS) entry which is preliminary data.</text>
</comment>
<keyword evidence="11" id="KW-0812">Transmembrane</keyword>
<comment type="catalytic activity">
    <reaction evidence="1">
        <text>ATP + protein L-histidine = ADP + protein N-phospho-L-histidine.</text>
        <dbReference type="EC" id="2.7.13.3"/>
    </reaction>
</comment>
<dbReference type="SUPFAM" id="SSF47384">
    <property type="entry name" value="Homodimeric domain of signal transducing histidine kinase"/>
    <property type="match status" value="1"/>
</dbReference>
<feature type="transmembrane region" description="Helical" evidence="11">
    <location>
        <begin position="90"/>
        <end position="110"/>
    </location>
</feature>
<dbReference type="InterPro" id="IPR048437">
    <property type="entry name" value="MASE11"/>
</dbReference>
<dbReference type="CDD" id="cd00082">
    <property type="entry name" value="HisKA"/>
    <property type="match status" value="1"/>
</dbReference>
<dbReference type="SMART" id="SM00387">
    <property type="entry name" value="HATPase_c"/>
    <property type="match status" value="1"/>
</dbReference>
<evidence type="ECO:0000256" key="9">
    <source>
        <dbReference type="PROSITE-ProRule" id="PRU00169"/>
    </source>
</evidence>
<keyword evidence="5" id="KW-0547">Nucleotide-binding</keyword>
<dbReference type="PRINTS" id="PR00344">
    <property type="entry name" value="BCTRLSENSOR"/>
</dbReference>
<keyword evidence="11" id="KW-0472">Membrane</keyword>
<dbReference type="GO" id="GO:0000155">
    <property type="term" value="F:phosphorelay sensor kinase activity"/>
    <property type="evidence" value="ECO:0007669"/>
    <property type="project" value="InterPro"/>
</dbReference>
<name>A0AA41RE05_9BACT</name>
<dbReference type="EMBL" id="JALJRB010000041">
    <property type="protein sequence ID" value="MCJ8503048.1"/>
    <property type="molecule type" value="Genomic_DNA"/>
</dbReference>
<dbReference type="SUPFAM" id="SSF52172">
    <property type="entry name" value="CheY-like"/>
    <property type="match status" value="1"/>
</dbReference>
<feature type="transmembrane region" description="Helical" evidence="11">
    <location>
        <begin position="177"/>
        <end position="198"/>
    </location>
</feature>
<feature type="modified residue" description="4-aspartylphosphate" evidence="9">
    <location>
        <position position="555"/>
    </location>
</feature>
<feature type="domain" description="Histidine kinase" evidence="12">
    <location>
        <begin position="259"/>
        <end position="486"/>
    </location>
</feature>
<feature type="transmembrane region" description="Helical" evidence="11">
    <location>
        <begin position="142"/>
        <end position="165"/>
    </location>
</feature>
<keyword evidence="8" id="KW-0902">Two-component regulatory system</keyword>
<evidence type="ECO:0000256" key="10">
    <source>
        <dbReference type="SAM" id="Coils"/>
    </source>
</evidence>
<accession>A0AA41RE05</accession>
<organism evidence="14 15">
    <name type="scientific">Desulfatitalea alkaliphila</name>
    <dbReference type="NCBI Taxonomy" id="2929485"/>
    <lineage>
        <taxon>Bacteria</taxon>
        <taxon>Pseudomonadati</taxon>
        <taxon>Thermodesulfobacteriota</taxon>
        <taxon>Desulfobacteria</taxon>
        <taxon>Desulfobacterales</taxon>
        <taxon>Desulfosarcinaceae</taxon>
        <taxon>Desulfatitalea</taxon>
    </lineage>
</organism>
<dbReference type="InterPro" id="IPR036890">
    <property type="entry name" value="HATPase_C_sf"/>
</dbReference>
<dbReference type="InterPro" id="IPR003594">
    <property type="entry name" value="HATPase_dom"/>
</dbReference>
<dbReference type="GO" id="GO:0005524">
    <property type="term" value="F:ATP binding"/>
    <property type="evidence" value="ECO:0007669"/>
    <property type="project" value="UniProtKB-KW"/>
</dbReference>
<reference evidence="14" key="1">
    <citation type="submission" date="2022-04" db="EMBL/GenBank/DDBJ databases">
        <title>Desulfatitalea alkaliphila sp. nov., a novel anaerobic sulfate-reducing bacterium isolated from terrestrial mud volcano, Taman Peninsula, Russia.</title>
        <authorList>
            <person name="Khomyakova M.A."/>
            <person name="Merkel A.Y."/>
            <person name="Slobodkin A.I."/>
        </authorList>
    </citation>
    <scope>NUCLEOTIDE SEQUENCE</scope>
    <source>
        <strain evidence="14">M08but</strain>
    </source>
</reference>
<evidence type="ECO:0000256" key="2">
    <source>
        <dbReference type="ARBA" id="ARBA00012438"/>
    </source>
</evidence>
<protein>
    <recommendedName>
        <fullName evidence="2">histidine kinase</fullName>
        <ecNumber evidence="2">2.7.13.3</ecNumber>
    </recommendedName>
</protein>
<dbReference type="PANTHER" id="PTHR43065">
    <property type="entry name" value="SENSOR HISTIDINE KINASE"/>
    <property type="match status" value="1"/>
</dbReference>
<keyword evidence="10" id="KW-0175">Coiled coil</keyword>
<evidence type="ECO:0000259" key="12">
    <source>
        <dbReference type="PROSITE" id="PS50109"/>
    </source>
</evidence>
<sequence>MTINIGNNGSVVLDDRSETAGPIEPGDALTDIRDEQLKLIFRALVILGSVALLLSAWRNSIFGWHPTFFINVVVFLGVLGCFLLENRLSFRIRAIVLLSLSLVLGVVALVTWGLMAMAFMGLFVFCMLAALLFGLRAGVAATGVAVIAIAAIGKGVHMGLIRFHFDVAAFMVAPISWAQAVSGLMLTVGIVVVALGRLNRRLVDMIQQMDRRNLQLREANERLMAEIQERDRVEKERRSLEDRLQLAQKMEALGILSGSVAHDLNNVLMGVVSYPDLLLMQLPEDSPMRKMVSVIRNSGMKAAAMVQEMLAMTRRGLASGEVVNLDMILGDFMMSPEMEKIKKFHPDVSFSISMDGGLENINGSSFHLMRVIMNLVSNGAEAMPAGGELVVRTENRLLEQSLEALESIPPGRYATLVVSDTGTGIHSSQVERIFEPFYTKKKLGRSGTGLGMAVVWNVVKDHGGFIDVQTSQGGGTTFTLFFPATTAALTKTDTPCLSQYMGNGESVLVVDDAAEMREIACNMIASLGYEAHAVPSGEAAVRYLKSHRADLVILDMIMGQGMDGLETFKRLRTVRRDQKALITSGFGETERVAEAKALGAGGFLKKPYLVEDLARVMRTILYDGGSGD</sequence>
<gene>
    <name evidence="14" type="ORF">MRX98_20905</name>
</gene>
<dbReference type="Pfam" id="PF02518">
    <property type="entry name" value="HATPase_c"/>
    <property type="match status" value="1"/>
</dbReference>
<dbReference type="Gene3D" id="3.30.565.10">
    <property type="entry name" value="Histidine kinase-like ATPase, C-terminal domain"/>
    <property type="match status" value="1"/>
</dbReference>
<dbReference type="PANTHER" id="PTHR43065:SF46">
    <property type="entry name" value="C4-DICARBOXYLATE TRANSPORT SENSOR PROTEIN DCTB"/>
    <property type="match status" value="1"/>
</dbReference>
<dbReference type="InterPro" id="IPR011006">
    <property type="entry name" value="CheY-like_superfamily"/>
</dbReference>
<dbReference type="Pfam" id="PF00072">
    <property type="entry name" value="Response_reg"/>
    <property type="match status" value="1"/>
</dbReference>
<evidence type="ECO:0000256" key="7">
    <source>
        <dbReference type="ARBA" id="ARBA00022840"/>
    </source>
</evidence>
<feature type="domain" description="Response regulatory" evidence="13">
    <location>
        <begin position="506"/>
        <end position="621"/>
    </location>
</feature>
<dbReference type="InterPro" id="IPR001789">
    <property type="entry name" value="Sig_transdc_resp-reg_receiver"/>
</dbReference>
<dbReference type="Gene3D" id="1.10.287.130">
    <property type="match status" value="1"/>
</dbReference>
<dbReference type="Gene3D" id="3.40.50.2300">
    <property type="match status" value="1"/>
</dbReference>
<dbReference type="SMART" id="SM00448">
    <property type="entry name" value="REC"/>
    <property type="match status" value="1"/>
</dbReference>
<feature type="coiled-coil region" evidence="10">
    <location>
        <begin position="202"/>
        <end position="250"/>
    </location>
</feature>
<keyword evidence="4" id="KW-0808">Transferase</keyword>
<evidence type="ECO:0000259" key="13">
    <source>
        <dbReference type="PROSITE" id="PS50110"/>
    </source>
</evidence>
<dbReference type="EC" id="2.7.13.3" evidence="2"/>
<feature type="transmembrane region" description="Helical" evidence="11">
    <location>
        <begin position="63"/>
        <end position="83"/>
    </location>
</feature>
<dbReference type="CDD" id="cd00156">
    <property type="entry name" value="REC"/>
    <property type="match status" value="1"/>
</dbReference>
<dbReference type="InterPro" id="IPR004358">
    <property type="entry name" value="Sig_transdc_His_kin-like_C"/>
</dbReference>
<evidence type="ECO:0000256" key="1">
    <source>
        <dbReference type="ARBA" id="ARBA00000085"/>
    </source>
</evidence>
<keyword evidence="6" id="KW-0418">Kinase</keyword>
<keyword evidence="3 9" id="KW-0597">Phosphoprotein</keyword>
<evidence type="ECO:0000256" key="8">
    <source>
        <dbReference type="ARBA" id="ARBA00023012"/>
    </source>
</evidence>
<evidence type="ECO:0000256" key="5">
    <source>
        <dbReference type="ARBA" id="ARBA00022741"/>
    </source>
</evidence>
<evidence type="ECO:0000256" key="3">
    <source>
        <dbReference type="ARBA" id="ARBA00022553"/>
    </source>
</evidence>
<dbReference type="RefSeq" id="WP_246914784.1">
    <property type="nucleotide sequence ID" value="NZ_JALJRB010000041.1"/>
</dbReference>
<dbReference type="Pfam" id="PF20969">
    <property type="entry name" value="MASE11"/>
    <property type="match status" value="1"/>
</dbReference>
<dbReference type="AlphaFoldDB" id="A0AA41RE05"/>
<dbReference type="InterPro" id="IPR005467">
    <property type="entry name" value="His_kinase_dom"/>
</dbReference>
<proteinExistence type="predicted"/>
<evidence type="ECO:0000313" key="14">
    <source>
        <dbReference type="EMBL" id="MCJ8503048.1"/>
    </source>
</evidence>